<dbReference type="PATRIC" id="fig|1379910.4.peg.2976"/>
<dbReference type="PIRSF" id="PIRSF016049">
    <property type="entry name" value="Man_dehyd"/>
    <property type="match status" value="1"/>
</dbReference>
<evidence type="ECO:0000256" key="4">
    <source>
        <dbReference type="ARBA" id="ARBA00007389"/>
    </source>
</evidence>
<dbReference type="UniPathway" id="UPA00246"/>
<dbReference type="Gene3D" id="3.20.20.150">
    <property type="entry name" value="Divalent-metal-dependent TIM barrel enzymes"/>
    <property type="match status" value="2"/>
</dbReference>
<accession>A0A0H4VM89</accession>
<dbReference type="OrthoDB" id="9780250at2"/>
<comment type="cofactor">
    <cofactor evidence="9">
        <name>Fe(2+)</name>
        <dbReference type="ChEBI" id="CHEBI:29033"/>
    </cofactor>
    <cofactor evidence="9">
        <name>Mn(2+)</name>
        <dbReference type="ChEBI" id="CHEBI:29035"/>
    </cofactor>
</comment>
<dbReference type="GO" id="GO:0042840">
    <property type="term" value="P:D-glucuronate catabolic process"/>
    <property type="evidence" value="ECO:0007669"/>
    <property type="project" value="TreeGrafter"/>
</dbReference>
<dbReference type="KEGG" id="ruf:TH63_13700"/>
<dbReference type="STRING" id="1379910.TH63_13700"/>
<keyword evidence="11" id="KW-1185">Reference proteome</keyword>
<evidence type="ECO:0000256" key="3">
    <source>
        <dbReference type="ARBA" id="ARBA00004892"/>
    </source>
</evidence>
<dbReference type="PANTHER" id="PTHR30387">
    <property type="entry name" value="MANNONATE DEHYDRATASE"/>
    <property type="match status" value="1"/>
</dbReference>
<dbReference type="NCBIfam" id="NF003027">
    <property type="entry name" value="PRK03906.1"/>
    <property type="match status" value="1"/>
</dbReference>
<dbReference type="Proteomes" id="UP000036458">
    <property type="component" value="Chromosome"/>
</dbReference>
<dbReference type="GO" id="GO:0008198">
    <property type="term" value="F:ferrous iron binding"/>
    <property type="evidence" value="ECO:0007669"/>
    <property type="project" value="TreeGrafter"/>
</dbReference>
<dbReference type="EMBL" id="CP010777">
    <property type="protein sequence ID" value="AKQ46438.1"/>
    <property type="molecule type" value="Genomic_DNA"/>
</dbReference>
<reference evidence="10 11" key="1">
    <citation type="submission" date="2015-01" db="EMBL/GenBank/DDBJ databases">
        <title>Rufibacter sp./DG31D/ whole genome sequencing.</title>
        <authorList>
            <person name="Kim M.K."/>
            <person name="Srinivasan S."/>
            <person name="Lee J.-J."/>
        </authorList>
    </citation>
    <scope>NUCLEOTIDE SEQUENCE [LARGE SCALE GENOMIC DNA]</scope>
    <source>
        <strain evidence="10 11">DG31D</strain>
    </source>
</reference>
<dbReference type="EC" id="4.2.1.8" evidence="5 9"/>
<dbReference type="InterPro" id="IPR004628">
    <property type="entry name" value="Man_deHydtase"/>
</dbReference>
<evidence type="ECO:0000256" key="1">
    <source>
        <dbReference type="ARBA" id="ARBA00001794"/>
    </source>
</evidence>
<dbReference type="HAMAP" id="MF_00106">
    <property type="entry name" value="UxuA"/>
    <property type="match status" value="1"/>
</dbReference>
<dbReference type="SUPFAM" id="SSF51658">
    <property type="entry name" value="Xylose isomerase-like"/>
    <property type="match status" value="1"/>
</dbReference>
<dbReference type="PANTHER" id="PTHR30387:SF2">
    <property type="entry name" value="MANNONATE DEHYDRATASE"/>
    <property type="match status" value="1"/>
</dbReference>
<gene>
    <name evidence="9" type="primary">uxuA</name>
    <name evidence="10" type="ORF">TH63_13700</name>
</gene>
<dbReference type="RefSeq" id="WP_048921432.1">
    <property type="nucleotide sequence ID" value="NZ_CP010777.1"/>
</dbReference>
<evidence type="ECO:0000256" key="7">
    <source>
        <dbReference type="ARBA" id="ARBA00023211"/>
    </source>
</evidence>
<keyword evidence="7 9" id="KW-0464">Manganese</keyword>
<name>A0A0H4VM89_9BACT</name>
<comment type="catalytic activity">
    <reaction evidence="1 9">
        <text>D-mannonate = 2-dehydro-3-deoxy-D-gluconate + H2O</text>
        <dbReference type="Rhea" id="RHEA:20097"/>
        <dbReference type="ChEBI" id="CHEBI:15377"/>
        <dbReference type="ChEBI" id="CHEBI:17767"/>
        <dbReference type="ChEBI" id="CHEBI:57990"/>
        <dbReference type="EC" id="4.2.1.8"/>
    </reaction>
</comment>
<evidence type="ECO:0000256" key="6">
    <source>
        <dbReference type="ARBA" id="ARBA00023004"/>
    </source>
</evidence>
<dbReference type="InterPro" id="IPR036237">
    <property type="entry name" value="Xyl_isomerase-like_sf"/>
</dbReference>
<dbReference type="GO" id="GO:0030145">
    <property type="term" value="F:manganese ion binding"/>
    <property type="evidence" value="ECO:0007669"/>
    <property type="project" value="TreeGrafter"/>
</dbReference>
<organism evidence="10 11">
    <name type="scientific">Rufibacter radiotolerans</name>
    <dbReference type="NCBI Taxonomy" id="1379910"/>
    <lineage>
        <taxon>Bacteria</taxon>
        <taxon>Pseudomonadati</taxon>
        <taxon>Bacteroidota</taxon>
        <taxon>Cytophagia</taxon>
        <taxon>Cytophagales</taxon>
        <taxon>Hymenobacteraceae</taxon>
        <taxon>Rufibacter</taxon>
    </lineage>
</organism>
<evidence type="ECO:0000256" key="5">
    <source>
        <dbReference type="ARBA" id="ARBA00012927"/>
    </source>
</evidence>
<keyword evidence="8 9" id="KW-0456">Lyase</keyword>
<comment type="function">
    <text evidence="2 9">Catalyzes the dehydration of D-mannonate.</text>
</comment>
<dbReference type="GO" id="GO:0008927">
    <property type="term" value="F:mannonate dehydratase activity"/>
    <property type="evidence" value="ECO:0007669"/>
    <property type="project" value="UniProtKB-UniRule"/>
</dbReference>
<dbReference type="Pfam" id="PF03786">
    <property type="entry name" value="UxuA"/>
    <property type="match status" value="1"/>
</dbReference>
<evidence type="ECO:0000256" key="8">
    <source>
        <dbReference type="ARBA" id="ARBA00023239"/>
    </source>
</evidence>
<evidence type="ECO:0000256" key="9">
    <source>
        <dbReference type="HAMAP-Rule" id="MF_00106"/>
    </source>
</evidence>
<protein>
    <recommendedName>
        <fullName evidence="5 9">Mannonate dehydratase</fullName>
        <ecNumber evidence="5 9">4.2.1.8</ecNumber>
    </recommendedName>
    <alternativeName>
        <fullName evidence="9">D-mannonate hydro-lyase</fullName>
    </alternativeName>
</protein>
<proteinExistence type="inferred from homology"/>
<dbReference type="NCBIfam" id="TIGR00695">
    <property type="entry name" value="uxuA"/>
    <property type="match status" value="1"/>
</dbReference>
<evidence type="ECO:0000313" key="10">
    <source>
        <dbReference type="EMBL" id="AKQ46438.1"/>
    </source>
</evidence>
<sequence>MPLLQSWRWYGPKDPVSLQDVKQAGATDVVSALHHVPNGVVWTQEEILIRKKTIEEAGLRWSVVESVPVHEAVKTRTGDFQQYIENYKTSIRNLAACGIYIVTYNFMPVLDWTRTDLAYTVEDGSKALRFERAAFIAFDVFLLKRKGAEQEYTPQELAKAKARFEGMSAEEKLLLQRNIIAGLPGSEESFTLEQFQSALDAYQGIDAAQLREHLILFLQEVVPVAEEVGVKLVIHPDDPPYAILGLPRVVSTAADVEALIKAVPSLHNGLCFCTGSFGVRADNHLAQMVQQFGDRINFIHLRSTQRDAEGNFYEANHLEGDVDMYAVMKELVLLMQERGVNLPMRPDHGHQMLDDLQKVTNPGYLAIGRLRGLAELRGLEMGIERCILRQEA</sequence>
<dbReference type="AlphaFoldDB" id="A0A0H4VM89"/>
<comment type="pathway">
    <text evidence="3 9">Carbohydrate metabolism; pentose and glucuronate interconversion.</text>
</comment>
<evidence type="ECO:0000256" key="2">
    <source>
        <dbReference type="ARBA" id="ARBA00002713"/>
    </source>
</evidence>
<comment type="similarity">
    <text evidence="4 9">Belongs to the mannonate dehydratase family.</text>
</comment>
<keyword evidence="6 9" id="KW-0408">Iron</keyword>
<evidence type="ECO:0000313" key="11">
    <source>
        <dbReference type="Proteomes" id="UP000036458"/>
    </source>
</evidence>